<evidence type="ECO:0000313" key="3">
    <source>
        <dbReference type="Proteomes" id="UP000274391"/>
    </source>
</evidence>
<proteinExistence type="predicted"/>
<evidence type="ECO:0000313" key="2">
    <source>
        <dbReference type="EMBL" id="RRJ85543.1"/>
    </source>
</evidence>
<keyword evidence="1" id="KW-1133">Transmembrane helix</keyword>
<dbReference type="Proteomes" id="UP000274391">
    <property type="component" value="Unassembled WGS sequence"/>
</dbReference>
<dbReference type="RefSeq" id="WP_124974207.1">
    <property type="nucleotide sequence ID" value="NZ_RQVS01000029.1"/>
</dbReference>
<protein>
    <submittedName>
        <fullName evidence="2">Uncharacterized protein</fullName>
    </submittedName>
</protein>
<accession>A0A3P3VXY9</accession>
<name>A0A3P3VXY9_9MICO</name>
<feature type="transmembrane region" description="Helical" evidence="1">
    <location>
        <begin position="53"/>
        <end position="74"/>
    </location>
</feature>
<feature type="transmembrane region" description="Helical" evidence="1">
    <location>
        <begin position="118"/>
        <end position="137"/>
    </location>
</feature>
<comment type="caution">
    <text evidence="2">The sequence shown here is derived from an EMBL/GenBank/DDBJ whole genome shotgun (WGS) entry which is preliminary data.</text>
</comment>
<keyword evidence="1" id="KW-0472">Membrane</keyword>
<reference evidence="2 3" key="1">
    <citation type="submission" date="2018-11" db="EMBL/GenBank/DDBJ databases">
        <title>YIM 102482-1 draft genome.</title>
        <authorList>
            <person name="Li G."/>
            <person name="Jiang Y."/>
        </authorList>
    </citation>
    <scope>NUCLEOTIDE SEQUENCE [LARGE SCALE GENOMIC DNA]</scope>
    <source>
        <strain evidence="2 3">YIM 102482-1</strain>
    </source>
</reference>
<organism evidence="2 3">
    <name type="scientific">Gulosibacter macacae</name>
    <dbReference type="NCBI Taxonomy" id="2488791"/>
    <lineage>
        <taxon>Bacteria</taxon>
        <taxon>Bacillati</taxon>
        <taxon>Actinomycetota</taxon>
        <taxon>Actinomycetes</taxon>
        <taxon>Micrococcales</taxon>
        <taxon>Microbacteriaceae</taxon>
        <taxon>Gulosibacter</taxon>
    </lineage>
</organism>
<feature type="transmembrane region" description="Helical" evidence="1">
    <location>
        <begin position="86"/>
        <end position="106"/>
    </location>
</feature>
<evidence type="ECO:0000256" key="1">
    <source>
        <dbReference type="SAM" id="Phobius"/>
    </source>
</evidence>
<dbReference type="AlphaFoldDB" id="A0A3P3VXY9"/>
<gene>
    <name evidence="2" type="ORF">EG850_13055</name>
</gene>
<sequence>MFWRRYGGMSIMALLVATVLGVVVAIVLVLLPGGFTDPGAALSAVVFWATLGAIFGLVTGVVSVTGGLIAIAVGDRELRRAANVRIHSGTLGGALGAALPWALYIVSNYRGGPEDATVFLWLLIPLGLGAVCARTLVFRAEEKAGALTQ</sequence>
<dbReference type="EMBL" id="RQVS01000029">
    <property type="protein sequence ID" value="RRJ85543.1"/>
    <property type="molecule type" value="Genomic_DNA"/>
</dbReference>
<keyword evidence="1" id="KW-0812">Transmembrane</keyword>
<keyword evidence="3" id="KW-1185">Reference proteome</keyword>